<name>G0V2L9_TRYCI</name>
<dbReference type="AlphaFoldDB" id="G0V2L9"/>
<proteinExistence type="predicted"/>
<keyword evidence="1" id="KW-0812">Transmembrane</keyword>
<dbReference type="EMBL" id="HE575324">
    <property type="protein sequence ID" value="CCC95891.1"/>
    <property type="molecule type" value="Genomic_DNA"/>
</dbReference>
<evidence type="ECO:0000256" key="1">
    <source>
        <dbReference type="SAM" id="Phobius"/>
    </source>
</evidence>
<sequence>MKINNMVGVITKWVFPDSLLVSFLIFCIHVGFCAFPGHVGAGLFTQGSTRGGCVPCQTFLSRYWHVMWAQHFHQFHPSRCFTPEAVSRAMCAGCHWSPSTRFELAPLATL</sequence>
<protein>
    <submittedName>
        <fullName evidence="2">Uncharacterized protein</fullName>
    </submittedName>
</protein>
<gene>
    <name evidence="2" type="ORF">TCIL3000_11_13970</name>
</gene>
<accession>G0V2L9</accession>
<organism evidence="2">
    <name type="scientific">Trypanosoma congolense (strain IL3000)</name>
    <dbReference type="NCBI Taxonomy" id="1068625"/>
    <lineage>
        <taxon>Eukaryota</taxon>
        <taxon>Discoba</taxon>
        <taxon>Euglenozoa</taxon>
        <taxon>Kinetoplastea</taxon>
        <taxon>Metakinetoplastina</taxon>
        <taxon>Trypanosomatida</taxon>
        <taxon>Trypanosomatidae</taxon>
        <taxon>Trypanosoma</taxon>
        <taxon>Nannomonas</taxon>
    </lineage>
</organism>
<reference evidence="2" key="1">
    <citation type="journal article" date="2012" name="Proc. Natl. Acad. Sci. U.S.A.">
        <title>Antigenic diversity is generated by distinct evolutionary mechanisms in African trypanosome species.</title>
        <authorList>
            <person name="Jackson A.P."/>
            <person name="Berry A."/>
            <person name="Aslett M."/>
            <person name="Allison H.C."/>
            <person name="Burton P."/>
            <person name="Vavrova-Anderson J."/>
            <person name="Brown R."/>
            <person name="Browne H."/>
            <person name="Corton N."/>
            <person name="Hauser H."/>
            <person name="Gamble J."/>
            <person name="Gilderthorp R."/>
            <person name="Marcello L."/>
            <person name="McQuillan J."/>
            <person name="Otto T.D."/>
            <person name="Quail M.A."/>
            <person name="Sanders M.J."/>
            <person name="van Tonder A."/>
            <person name="Ginger M.L."/>
            <person name="Field M.C."/>
            <person name="Barry J.D."/>
            <person name="Hertz-Fowler C."/>
            <person name="Berriman M."/>
        </authorList>
    </citation>
    <scope>NUCLEOTIDE SEQUENCE</scope>
    <source>
        <strain evidence="2">IL3000</strain>
    </source>
</reference>
<keyword evidence="1" id="KW-1133">Transmembrane helix</keyword>
<evidence type="ECO:0000313" key="2">
    <source>
        <dbReference type="EMBL" id="CCC95891.1"/>
    </source>
</evidence>
<feature type="transmembrane region" description="Helical" evidence="1">
    <location>
        <begin position="20"/>
        <end position="44"/>
    </location>
</feature>
<keyword evidence="1" id="KW-0472">Membrane</keyword>